<evidence type="ECO:0000256" key="1">
    <source>
        <dbReference type="ARBA" id="ARBA00000077"/>
    </source>
</evidence>
<keyword evidence="10" id="KW-1185">Reference proteome</keyword>
<dbReference type="InterPro" id="IPR050092">
    <property type="entry name" value="RNase_H"/>
</dbReference>
<dbReference type="PANTHER" id="PTHR10642">
    <property type="entry name" value="RIBONUCLEASE H1"/>
    <property type="match status" value="1"/>
</dbReference>
<sequence>MAPTLHLHRLSTRSQDYIRSNIPNIPYKKFVILSSPIHSIKVLTYNFYIHSIGVPSRVLTMTTGYTPTSDNTSSHSLPLTHISRLLLGDSVTLSCLLNIHSSFQNRSSFIFFTDGSVLDIGTPSCKAGLGWLEIANPNLTSAFCARISHHASSTRAEIMAIFTALLSVPINSQVDIYTDSQCSISSFNRIMNPLTSLCRLHKIPNFLTWQAIKYIISSNNITVHLHKVKAHSNNFHNDAADSLAKEGALLSSSIHLNFKNLPKQLATLTWNNIGPLERPARKWASDLYAAKAFNKLINSSNVSPLLQKCHSVAIDFTTTKHWLNYNPFPSATSSDPSSYISYKIKSLMFQLPTCDLLQRNYPMTYPKSPIPCPSCNLSLDSNDHILLCPAYSTHIFEVVTLHEQLLSQFLHDKQSSATYISLDRISNWISYTVSLRISVKSRGSLTAMRALNGKNQSIYHSRNATFNSRRHTVTTTTPPPTTTPAFDPSLWPLQIFYIQALDLHPLCFDSFIFLRQSSQ</sequence>
<keyword evidence="7" id="KW-0378">Hydrolase</keyword>
<name>A0A397SQ34_9GLOM</name>
<dbReference type="AlphaFoldDB" id="A0A397SQ34"/>
<dbReference type="OrthoDB" id="2428765at2759"/>
<accession>A0A397SQ34</accession>
<dbReference type="EC" id="3.1.26.4" evidence="3"/>
<evidence type="ECO:0000256" key="3">
    <source>
        <dbReference type="ARBA" id="ARBA00012180"/>
    </source>
</evidence>
<evidence type="ECO:0000256" key="4">
    <source>
        <dbReference type="ARBA" id="ARBA00022722"/>
    </source>
</evidence>
<dbReference type="GO" id="GO:0043137">
    <property type="term" value="P:DNA replication, removal of RNA primer"/>
    <property type="evidence" value="ECO:0007669"/>
    <property type="project" value="TreeGrafter"/>
</dbReference>
<keyword evidence="6" id="KW-0255">Endonuclease</keyword>
<dbReference type="SUPFAM" id="SSF53098">
    <property type="entry name" value="Ribonuclease H-like"/>
    <property type="match status" value="1"/>
</dbReference>
<dbReference type="Proteomes" id="UP000265703">
    <property type="component" value="Unassembled WGS sequence"/>
</dbReference>
<reference evidence="9 10" key="1">
    <citation type="submission" date="2018-06" db="EMBL/GenBank/DDBJ databases">
        <title>Comparative genomics reveals the genomic features of Rhizophagus irregularis, R. cerebriforme, R. diaphanum and Gigaspora rosea, and their symbiotic lifestyle signature.</title>
        <authorList>
            <person name="Morin E."/>
            <person name="San Clemente H."/>
            <person name="Chen E.C.H."/>
            <person name="De La Providencia I."/>
            <person name="Hainaut M."/>
            <person name="Kuo A."/>
            <person name="Kohler A."/>
            <person name="Murat C."/>
            <person name="Tang N."/>
            <person name="Roy S."/>
            <person name="Loubradou J."/>
            <person name="Henrissat B."/>
            <person name="Grigoriev I.V."/>
            <person name="Corradi N."/>
            <person name="Roux C."/>
            <person name="Martin F.M."/>
        </authorList>
    </citation>
    <scope>NUCLEOTIDE SEQUENCE [LARGE SCALE GENOMIC DNA]</scope>
    <source>
        <strain evidence="9 10">DAOM 227022</strain>
    </source>
</reference>
<evidence type="ECO:0000313" key="9">
    <source>
        <dbReference type="EMBL" id="RIA86145.1"/>
    </source>
</evidence>
<keyword evidence="5" id="KW-0479">Metal-binding</keyword>
<feature type="domain" description="RNase H type-1" evidence="8">
    <location>
        <begin position="105"/>
        <end position="249"/>
    </location>
</feature>
<protein>
    <recommendedName>
        <fullName evidence="3">ribonuclease H</fullName>
        <ecNumber evidence="3">3.1.26.4</ecNumber>
    </recommendedName>
</protein>
<evidence type="ECO:0000256" key="7">
    <source>
        <dbReference type="ARBA" id="ARBA00022801"/>
    </source>
</evidence>
<evidence type="ECO:0000313" key="10">
    <source>
        <dbReference type="Proteomes" id="UP000265703"/>
    </source>
</evidence>
<dbReference type="Gene3D" id="3.30.420.10">
    <property type="entry name" value="Ribonuclease H-like superfamily/Ribonuclease H"/>
    <property type="match status" value="1"/>
</dbReference>
<evidence type="ECO:0000256" key="5">
    <source>
        <dbReference type="ARBA" id="ARBA00022723"/>
    </source>
</evidence>
<dbReference type="EMBL" id="QKYT01000380">
    <property type="protein sequence ID" value="RIA86145.1"/>
    <property type="molecule type" value="Genomic_DNA"/>
</dbReference>
<organism evidence="9 10">
    <name type="scientific">Glomus cerebriforme</name>
    <dbReference type="NCBI Taxonomy" id="658196"/>
    <lineage>
        <taxon>Eukaryota</taxon>
        <taxon>Fungi</taxon>
        <taxon>Fungi incertae sedis</taxon>
        <taxon>Mucoromycota</taxon>
        <taxon>Glomeromycotina</taxon>
        <taxon>Glomeromycetes</taxon>
        <taxon>Glomerales</taxon>
        <taxon>Glomeraceae</taxon>
        <taxon>Glomus</taxon>
    </lineage>
</organism>
<dbReference type="STRING" id="658196.A0A397SQ34"/>
<comment type="similarity">
    <text evidence="2">Belongs to the RNase H family.</text>
</comment>
<dbReference type="GO" id="GO:0003676">
    <property type="term" value="F:nucleic acid binding"/>
    <property type="evidence" value="ECO:0007669"/>
    <property type="project" value="InterPro"/>
</dbReference>
<dbReference type="GO" id="GO:0004523">
    <property type="term" value="F:RNA-DNA hybrid ribonuclease activity"/>
    <property type="evidence" value="ECO:0007669"/>
    <property type="project" value="UniProtKB-EC"/>
</dbReference>
<evidence type="ECO:0000259" key="8">
    <source>
        <dbReference type="PROSITE" id="PS50879"/>
    </source>
</evidence>
<keyword evidence="4" id="KW-0540">Nuclease</keyword>
<dbReference type="InterPro" id="IPR036397">
    <property type="entry name" value="RNaseH_sf"/>
</dbReference>
<comment type="catalytic activity">
    <reaction evidence="1">
        <text>Endonucleolytic cleavage to 5'-phosphomonoester.</text>
        <dbReference type="EC" id="3.1.26.4"/>
    </reaction>
</comment>
<proteinExistence type="inferred from homology"/>
<comment type="caution">
    <text evidence="9">The sequence shown here is derived from an EMBL/GenBank/DDBJ whole genome shotgun (WGS) entry which is preliminary data.</text>
</comment>
<gene>
    <name evidence="9" type="ORF">C1645_829711</name>
</gene>
<dbReference type="GO" id="GO:0046872">
    <property type="term" value="F:metal ion binding"/>
    <property type="evidence" value="ECO:0007669"/>
    <property type="project" value="UniProtKB-KW"/>
</dbReference>
<dbReference type="InterPro" id="IPR012337">
    <property type="entry name" value="RNaseH-like_sf"/>
</dbReference>
<dbReference type="PANTHER" id="PTHR10642:SF26">
    <property type="entry name" value="RIBONUCLEASE H1"/>
    <property type="match status" value="1"/>
</dbReference>
<dbReference type="InterPro" id="IPR002156">
    <property type="entry name" value="RNaseH_domain"/>
</dbReference>
<evidence type="ECO:0000256" key="2">
    <source>
        <dbReference type="ARBA" id="ARBA00005300"/>
    </source>
</evidence>
<evidence type="ECO:0000256" key="6">
    <source>
        <dbReference type="ARBA" id="ARBA00022759"/>
    </source>
</evidence>
<dbReference type="PROSITE" id="PS50879">
    <property type="entry name" value="RNASE_H_1"/>
    <property type="match status" value="1"/>
</dbReference>
<dbReference type="Pfam" id="PF00075">
    <property type="entry name" value="RNase_H"/>
    <property type="match status" value="1"/>
</dbReference>